<feature type="compositionally biased region" description="Gly residues" evidence="12">
    <location>
        <begin position="399"/>
        <end position="415"/>
    </location>
</feature>
<dbReference type="InterPro" id="IPR027785">
    <property type="entry name" value="UvrD-like_helicase_C"/>
</dbReference>
<evidence type="ECO:0000256" key="4">
    <source>
        <dbReference type="ARBA" id="ARBA00022801"/>
    </source>
</evidence>
<keyword evidence="6 11" id="KW-0269">Exonuclease</keyword>
<evidence type="ECO:0000256" key="7">
    <source>
        <dbReference type="ARBA" id="ARBA00022840"/>
    </source>
</evidence>
<dbReference type="CDD" id="cd17933">
    <property type="entry name" value="DEXSc_RecD-like"/>
    <property type="match status" value="1"/>
</dbReference>
<dbReference type="Pfam" id="PF21185">
    <property type="entry name" value="RecD_N"/>
    <property type="match status" value="1"/>
</dbReference>
<evidence type="ECO:0000256" key="8">
    <source>
        <dbReference type="ARBA" id="ARBA00023125"/>
    </source>
</evidence>
<name>A0ABW1JST0_9NOCA</name>
<dbReference type="InterPro" id="IPR050534">
    <property type="entry name" value="Coronavir_polyprotein_1ab"/>
</dbReference>
<reference evidence="16" key="1">
    <citation type="journal article" date="2019" name="Int. J. Syst. Evol. Microbiol.">
        <title>The Global Catalogue of Microorganisms (GCM) 10K type strain sequencing project: providing services to taxonomists for standard genome sequencing and annotation.</title>
        <authorList>
            <consortium name="The Broad Institute Genomics Platform"/>
            <consortium name="The Broad Institute Genome Sequencing Center for Infectious Disease"/>
            <person name="Wu L."/>
            <person name="Ma J."/>
        </authorList>
    </citation>
    <scope>NUCLEOTIDE SEQUENCE [LARGE SCALE GENOMIC DNA]</scope>
    <source>
        <strain evidence="16">CCUG 36956</strain>
    </source>
</reference>
<dbReference type="InterPro" id="IPR041851">
    <property type="entry name" value="RecD_N_sf"/>
</dbReference>
<proteinExistence type="inferred from homology"/>
<evidence type="ECO:0000256" key="12">
    <source>
        <dbReference type="SAM" id="MobiDB-lite"/>
    </source>
</evidence>
<keyword evidence="10 11" id="KW-0413">Isomerase</keyword>
<dbReference type="EMBL" id="JBHSQN010000009">
    <property type="protein sequence ID" value="MFC6012085.1"/>
    <property type="molecule type" value="Genomic_DNA"/>
</dbReference>
<feature type="domain" description="UvrD-like helicase C-terminal" evidence="13">
    <location>
        <begin position="633"/>
        <end position="680"/>
    </location>
</feature>
<comment type="caution">
    <text evidence="15">The sequence shown here is derived from an EMBL/GenBank/DDBJ whole genome shotgun (WGS) entry which is preliminary data.</text>
</comment>
<dbReference type="Gene3D" id="3.40.50.300">
    <property type="entry name" value="P-loop containing nucleotide triphosphate hydrolases"/>
    <property type="match status" value="2"/>
</dbReference>
<evidence type="ECO:0000259" key="13">
    <source>
        <dbReference type="Pfam" id="PF13538"/>
    </source>
</evidence>
<organism evidence="15 16">
    <name type="scientific">Nocardia lasii</name>
    <dbReference type="NCBI Taxonomy" id="1616107"/>
    <lineage>
        <taxon>Bacteria</taxon>
        <taxon>Bacillati</taxon>
        <taxon>Actinomycetota</taxon>
        <taxon>Actinomycetes</taxon>
        <taxon>Mycobacteriales</taxon>
        <taxon>Nocardiaceae</taxon>
        <taxon>Nocardia</taxon>
    </lineage>
</organism>
<keyword evidence="9 11" id="KW-0234">DNA repair</keyword>
<evidence type="ECO:0000256" key="10">
    <source>
        <dbReference type="ARBA" id="ARBA00023235"/>
    </source>
</evidence>
<comment type="miscellaneous">
    <text evidence="11">In the RecBCD complex, RecB has a slow 3'-5' helicase, an exonuclease activity and loads RecA onto ssDNA, RecD has a fast 5'-3' helicase activity, while RecC stimulates the ATPase and processivity of the RecB helicase and contributes to recognition of the Chi site.</text>
</comment>
<keyword evidence="4 11" id="KW-0378">Hydrolase</keyword>
<keyword evidence="7 11" id="KW-0067">ATP-binding</keyword>
<gene>
    <name evidence="11" type="primary">recD</name>
    <name evidence="15" type="ORF">ACFP3H_13585</name>
</gene>
<dbReference type="RefSeq" id="WP_378604999.1">
    <property type="nucleotide sequence ID" value="NZ_JBHSQN010000009.1"/>
</dbReference>
<comment type="subunit">
    <text evidence="11">Heterotrimer of RecB, RecC and RecD. All subunits contribute to DNA-binding.</text>
</comment>
<keyword evidence="5 11" id="KW-0347">Helicase</keyword>
<feature type="region of interest" description="Disordered" evidence="12">
    <location>
        <begin position="369"/>
        <end position="439"/>
    </location>
</feature>
<evidence type="ECO:0000256" key="1">
    <source>
        <dbReference type="ARBA" id="ARBA00022722"/>
    </source>
</evidence>
<dbReference type="EC" id="5.6.2.3" evidence="11"/>
<evidence type="ECO:0000256" key="3">
    <source>
        <dbReference type="ARBA" id="ARBA00022763"/>
    </source>
</evidence>
<keyword evidence="16" id="KW-1185">Reference proteome</keyword>
<evidence type="ECO:0000256" key="2">
    <source>
        <dbReference type="ARBA" id="ARBA00022741"/>
    </source>
</evidence>
<dbReference type="PANTHER" id="PTHR43788">
    <property type="entry name" value="DNA2/NAM7 HELICASE FAMILY MEMBER"/>
    <property type="match status" value="1"/>
</dbReference>
<dbReference type="PANTHER" id="PTHR43788:SF6">
    <property type="entry name" value="DNA HELICASE B"/>
    <property type="match status" value="1"/>
</dbReference>
<dbReference type="InterPro" id="IPR049550">
    <property type="entry name" value="RecD_N"/>
</dbReference>
<accession>A0ABW1JST0</accession>
<evidence type="ECO:0000259" key="14">
    <source>
        <dbReference type="Pfam" id="PF21185"/>
    </source>
</evidence>
<feature type="compositionally biased region" description="Low complexity" evidence="12">
    <location>
        <begin position="388"/>
        <end position="398"/>
    </location>
</feature>
<feature type="domain" description="RecBCD enzyme subunit RecD N-terminal" evidence="14">
    <location>
        <begin position="19"/>
        <end position="119"/>
    </location>
</feature>
<keyword evidence="1 11" id="KW-0540">Nuclease</keyword>
<dbReference type="InterPro" id="IPR027417">
    <property type="entry name" value="P-loop_NTPase"/>
</dbReference>
<comment type="catalytic activity">
    <reaction evidence="11">
        <text>ATP + H2O = ADP + phosphate + H(+)</text>
        <dbReference type="Rhea" id="RHEA:13065"/>
        <dbReference type="ChEBI" id="CHEBI:15377"/>
        <dbReference type="ChEBI" id="CHEBI:15378"/>
        <dbReference type="ChEBI" id="CHEBI:30616"/>
        <dbReference type="ChEBI" id="CHEBI:43474"/>
        <dbReference type="ChEBI" id="CHEBI:456216"/>
        <dbReference type="EC" id="5.6.2.3"/>
    </reaction>
</comment>
<keyword evidence="3 11" id="KW-0227">DNA damage</keyword>
<dbReference type="CDD" id="cd18809">
    <property type="entry name" value="SF1_C_RecD"/>
    <property type="match status" value="1"/>
</dbReference>
<feature type="binding site" evidence="11">
    <location>
        <begin position="199"/>
        <end position="206"/>
    </location>
    <ligand>
        <name>ATP</name>
        <dbReference type="ChEBI" id="CHEBI:30616"/>
    </ligand>
</feature>
<dbReference type="Proteomes" id="UP001596223">
    <property type="component" value="Unassembled WGS sequence"/>
</dbReference>
<comment type="similarity">
    <text evidence="11">Belongs to the RecD family.</text>
</comment>
<evidence type="ECO:0000256" key="6">
    <source>
        <dbReference type="ARBA" id="ARBA00022839"/>
    </source>
</evidence>
<dbReference type="Pfam" id="PF13245">
    <property type="entry name" value="AAA_19"/>
    <property type="match status" value="1"/>
</dbReference>
<protein>
    <recommendedName>
        <fullName evidence="11">RecBCD enzyme subunit RecD</fullName>
        <ecNumber evidence="11">5.6.2.3</ecNumber>
    </recommendedName>
    <alternativeName>
        <fullName evidence="11">DNA 5'-3' helicase subunit RecD</fullName>
    </alternativeName>
    <alternativeName>
        <fullName evidence="11">Exonuclease V subunit RecD</fullName>
        <shortName evidence="11">ExoV subunit RecD</shortName>
    </alternativeName>
    <alternativeName>
        <fullName evidence="11">Helicase/nuclease RecBCD subunit RecD</fullName>
    </alternativeName>
</protein>
<evidence type="ECO:0000256" key="11">
    <source>
        <dbReference type="HAMAP-Rule" id="MF_01487"/>
    </source>
</evidence>
<evidence type="ECO:0000256" key="9">
    <source>
        <dbReference type="ARBA" id="ARBA00023204"/>
    </source>
</evidence>
<dbReference type="Gene3D" id="1.10.10.1020">
    <property type="entry name" value="RecBCD complex, subunit RecD, N-terminal domain"/>
    <property type="match status" value="1"/>
</dbReference>
<evidence type="ECO:0000313" key="15">
    <source>
        <dbReference type="EMBL" id="MFC6012085.1"/>
    </source>
</evidence>
<evidence type="ECO:0000313" key="16">
    <source>
        <dbReference type="Proteomes" id="UP001596223"/>
    </source>
</evidence>
<dbReference type="HAMAP" id="MF_01487">
    <property type="entry name" value="RecD"/>
    <property type="match status" value="1"/>
</dbReference>
<evidence type="ECO:0000256" key="5">
    <source>
        <dbReference type="ARBA" id="ARBA00022806"/>
    </source>
</evidence>
<keyword evidence="2 11" id="KW-0547">Nucleotide-binding</keyword>
<dbReference type="InterPro" id="IPR006344">
    <property type="entry name" value="RecD"/>
</dbReference>
<comment type="function">
    <text evidence="11">A helicase/nuclease that prepares dsDNA breaks (DSB) for recombinational DNA repair. Binds to DSBs and unwinds DNA via a highly rapid and processive ATP-dependent bidirectional helicase activity. Unwinds dsDNA until it encounters a Chi (crossover hotspot instigator) sequence from the 3' direction. Cuts ssDNA a few nucleotides 3' to the Chi site. The properties and activities of the enzyme are changed at Chi. The Chi-altered holoenzyme produces a long 3'-ssDNA overhang and facilitates RecA-binding to the ssDNA for homologous DNA recombination and repair. Holoenzyme degrades any linearized DNA that is unable to undergo homologous recombination. In the holoenzyme this subunit has ssDNA-dependent ATPase and 5'-3' helicase activity. When added to pre-assembled RecBC greatly stimulates nuclease activity and augments holoenzyme processivity. Negatively regulates the RecA-loading ability of RecBCD.</text>
</comment>
<keyword evidence="8 11" id="KW-0238">DNA-binding</keyword>
<feature type="compositionally biased region" description="Low complexity" evidence="12">
    <location>
        <begin position="416"/>
        <end position="438"/>
    </location>
</feature>
<dbReference type="Pfam" id="PF13538">
    <property type="entry name" value="UvrD_C_2"/>
    <property type="match status" value="1"/>
</dbReference>
<sequence length="708" mass="74298">MTSIQVAQRGTGLLRVFNEAGVLSAADVHVAVRLGRLGREDSEDVLFVAALAVRAVRSGSVCLELSRMREIGIDADENRDGTPGIDPATLPWPDTDRVLTALRRSPLIRGGQSGPLRPLRIVEADAEGGALLYLDRYYQQEQTLRRVLIERSTDHPVIDPELVRAQLDRLFADPLGEGPDRQRLAAALAATHWTTVVAGGPGTGKTHTIARILALLTAHRAASPKLPALRIALAAPTGKAAARLQEAVREQAADLGLPELTAATLHRLLGWQRGRTTRFRHHEHNRLPYDVVVVDETSMVSLTMMSHLFSALRPDTRLVLVGDPDQLASVDAGAVLADLVAGPVTGAPNPALREILDLEESRTERTGALGYEQSVGAGDGRAVSAGDGQLAGASDGQSAGAGDGRSAGAGGGQSAGVGADSGAVASSATTDSSTGGSVNSTVAQGLSALERRRLQGGIVRLTRGRRFGGHIADLAVAVRAGDADTALAILRAGGEDVSLCGPDDVRAVRADVTTAALAVTAAADAGDAVGALSALESHRLLCAHRQGPFGVERWDRMAAEWAAAGGAGPEGPQSVWYPGQPLLVTANDHEARIYNGDTGVIIRRPDGSLRAALQRGSEPYLVHPTQFPAVVTVFAMTIHRSQGSQYDTVSVVLPEPESTLLTRELLYTAITRARTHVRIIGTEDSIRAAIGRRVLRASGLSRTVAPQS</sequence>
<dbReference type="SUPFAM" id="SSF52540">
    <property type="entry name" value="P-loop containing nucleoside triphosphate hydrolases"/>
    <property type="match status" value="2"/>
</dbReference>